<evidence type="ECO:0000313" key="2">
    <source>
        <dbReference type="EMBL" id="PWZ23483.1"/>
    </source>
</evidence>
<dbReference type="EMBL" id="NCVQ01000006">
    <property type="protein sequence ID" value="PWZ23483.1"/>
    <property type="molecule type" value="Genomic_DNA"/>
</dbReference>
<dbReference type="Proteomes" id="UP000251960">
    <property type="component" value="Chromosome 5"/>
</dbReference>
<gene>
    <name evidence="2" type="ORF">Zm00014a_039234</name>
</gene>
<name>A0A3L6ESF1_MAIZE</name>
<feature type="region of interest" description="Disordered" evidence="1">
    <location>
        <begin position="88"/>
        <end position="135"/>
    </location>
</feature>
<organism evidence="2 3">
    <name type="scientific">Zea mays</name>
    <name type="common">Maize</name>
    <dbReference type="NCBI Taxonomy" id="4577"/>
    <lineage>
        <taxon>Eukaryota</taxon>
        <taxon>Viridiplantae</taxon>
        <taxon>Streptophyta</taxon>
        <taxon>Embryophyta</taxon>
        <taxon>Tracheophyta</taxon>
        <taxon>Spermatophyta</taxon>
        <taxon>Magnoliopsida</taxon>
        <taxon>Liliopsida</taxon>
        <taxon>Poales</taxon>
        <taxon>Poaceae</taxon>
        <taxon>PACMAD clade</taxon>
        <taxon>Panicoideae</taxon>
        <taxon>Andropogonodae</taxon>
        <taxon>Andropogoneae</taxon>
        <taxon>Tripsacinae</taxon>
        <taxon>Zea</taxon>
    </lineage>
</organism>
<sequence length="135" mass="13683">MATFFHGAAHRGGRGHDVALAAAQAAALGTQVAGAGHGATLAAAQATTLGTPMAVAGHGPPMDNELPVWFQGEATSVFGADWMSKGSSHVAATPSTTVGEQRTFEAASTRRKGGRAPRPPPVATRSLDVNLTDNR</sequence>
<accession>A0A3L6ESF1</accession>
<proteinExistence type="predicted"/>
<reference evidence="2 3" key="1">
    <citation type="journal article" date="2018" name="Nat. Genet.">
        <title>Extensive intraspecific gene order and gene structural variations between Mo17 and other maize genomes.</title>
        <authorList>
            <person name="Sun S."/>
            <person name="Zhou Y."/>
            <person name="Chen J."/>
            <person name="Shi J."/>
            <person name="Zhao H."/>
            <person name="Zhao H."/>
            <person name="Song W."/>
            <person name="Zhang M."/>
            <person name="Cui Y."/>
            <person name="Dong X."/>
            <person name="Liu H."/>
            <person name="Ma X."/>
            <person name="Jiao Y."/>
            <person name="Wang B."/>
            <person name="Wei X."/>
            <person name="Stein J.C."/>
            <person name="Glaubitz J.C."/>
            <person name="Lu F."/>
            <person name="Yu G."/>
            <person name="Liang C."/>
            <person name="Fengler K."/>
            <person name="Li B."/>
            <person name="Rafalski A."/>
            <person name="Schnable P.S."/>
            <person name="Ware D.H."/>
            <person name="Buckler E.S."/>
            <person name="Lai J."/>
        </authorList>
    </citation>
    <scope>NUCLEOTIDE SEQUENCE [LARGE SCALE GENOMIC DNA]</scope>
    <source>
        <strain evidence="3">cv. Missouri 17</strain>
        <tissue evidence="2">Seedling</tissue>
    </source>
</reference>
<comment type="caution">
    <text evidence="2">The sequence shown here is derived from an EMBL/GenBank/DDBJ whole genome shotgun (WGS) entry which is preliminary data.</text>
</comment>
<dbReference type="AlphaFoldDB" id="A0A3L6ESF1"/>
<protein>
    <submittedName>
        <fullName evidence="2">Uncharacterized protein</fullName>
    </submittedName>
</protein>
<evidence type="ECO:0000256" key="1">
    <source>
        <dbReference type="SAM" id="MobiDB-lite"/>
    </source>
</evidence>
<evidence type="ECO:0000313" key="3">
    <source>
        <dbReference type="Proteomes" id="UP000251960"/>
    </source>
</evidence>